<accession>A0A842HR49</accession>
<keyword evidence="2" id="KW-1185">Reference proteome</keyword>
<organism evidence="1 2">
    <name type="scientific">Pusillimonas minor</name>
    <dbReference type="NCBI Taxonomy" id="2697024"/>
    <lineage>
        <taxon>Bacteria</taxon>
        <taxon>Pseudomonadati</taxon>
        <taxon>Pseudomonadota</taxon>
        <taxon>Betaproteobacteria</taxon>
        <taxon>Burkholderiales</taxon>
        <taxon>Alcaligenaceae</taxon>
        <taxon>Pusillimonas</taxon>
    </lineage>
</organism>
<comment type="caution">
    <text evidence="1">The sequence shown here is derived from an EMBL/GenBank/DDBJ whole genome shotgun (WGS) entry which is preliminary data.</text>
</comment>
<evidence type="ECO:0000313" key="2">
    <source>
        <dbReference type="Proteomes" id="UP000545386"/>
    </source>
</evidence>
<dbReference type="Proteomes" id="UP000545386">
    <property type="component" value="Unassembled WGS sequence"/>
</dbReference>
<dbReference type="RefSeq" id="WP_185779548.1">
    <property type="nucleotide sequence ID" value="NZ_JACJUU010000004.1"/>
</dbReference>
<evidence type="ECO:0000313" key="1">
    <source>
        <dbReference type="EMBL" id="MBC2769840.1"/>
    </source>
</evidence>
<dbReference type="EMBL" id="JACJUU010000004">
    <property type="protein sequence ID" value="MBC2769840.1"/>
    <property type="molecule type" value="Genomic_DNA"/>
</dbReference>
<sequence>MNKRFVRSWDVFDTLIARRCGTYDTIFEIMGRALGEDFRTSRIRAEAIARESKYEISIDDIYDVIQKEKDWTQQERQYALELEISTEFANVIPITENMSLVQNGDILVSDMYLSPDVILGLLRKAGLDKVITLYVSTRGKHDGSIWKQIKTQCIILKHTGDNPSLDFMRPLQHLIPAALTNSSAETPWERFLSANGAPELSCFIREMRLRSHRTPPKFRALQAAQIEVNFPLLLLASASLILWCCDQGISRALMSSRDCNLWSSLAEKVASHIGDSVAVEYFLISRVAALKSSKEYLAYAGRKISADSVVVDLSMTGISLAGLADRLGIAQVNAFVIALHKSAAKSLYGDKFQPKAKINFRYLFAELAHQDLEAFNQALVPSVHDVTETAEGLSVEYALENRSPSALEAVKVQNATFLDMVDRVPETVLDEAFALARSTRLTFLVRECERHAGDFKTILTRASPGSALRNDPNGIKLNLPYASTNPIARRFAAGLKLLLKPLFRVGSPLHPYRGIPHLIARRHKRHKDKVD</sequence>
<reference evidence="1 2" key="1">
    <citation type="submission" date="2020-08" db="EMBL/GenBank/DDBJ databases">
        <title>Paraeoetvoesia sp. YC-7-48 draft genome sequence.</title>
        <authorList>
            <person name="Yao L."/>
        </authorList>
    </citation>
    <scope>NUCLEOTIDE SEQUENCE [LARGE SCALE GENOMIC DNA]</scope>
    <source>
        <strain evidence="2">YC-7-48</strain>
    </source>
</reference>
<name>A0A842HR49_9BURK</name>
<protein>
    <submittedName>
        <fullName evidence="1">Uncharacterized protein</fullName>
    </submittedName>
</protein>
<proteinExistence type="predicted"/>
<gene>
    <name evidence="1" type="ORF">GTU67_07930</name>
</gene>
<dbReference type="AlphaFoldDB" id="A0A842HR49"/>